<protein>
    <submittedName>
        <fullName evidence="1">Uncharacterized protein</fullName>
    </submittedName>
</protein>
<name>A0A6J5MCQ9_9CAUD</name>
<sequence>MISIPIRTWTYKGETIELYPNGIYSAFIVGHGYLKADTLRGLKSLITDTLKGAQ</sequence>
<proteinExistence type="predicted"/>
<organism evidence="1">
    <name type="scientific">uncultured Caudovirales phage</name>
    <dbReference type="NCBI Taxonomy" id="2100421"/>
    <lineage>
        <taxon>Viruses</taxon>
        <taxon>Duplodnaviria</taxon>
        <taxon>Heunggongvirae</taxon>
        <taxon>Uroviricota</taxon>
        <taxon>Caudoviricetes</taxon>
        <taxon>Peduoviridae</taxon>
        <taxon>Maltschvirus</taxon>
        <taxon>Maltschvirus maltsch</taxon>
    </lineage>
</organism>
<accession>A0A6J5MCQ9</accession>
<reference evidence="1" key="1">
    <citation type="submission" date="2020-04" db="EMBL/GenBank/DDBJ databases">
        <authorList>
            <person name="Chiriac C."/>
            <person name="Salcher M."/>
            <person name="Ghai R."/>
            <person name="Kavagutti S V."/>
        </authorList>
    </citation>
    <scope>NUCLEOTIDE SEQUENCE</scope>
</reference>
<dbReference type="EMBL" id="LR796426">
    <property type="protein sequence ID" value="CAB4144344.1"/>
    <property type="molecule type" value="Genomic_DNA"/>
</dbReference>
<gene>
    <name evidence="1" type="ORF">UFOVP453_32</name>
</gene>
<evidence type="ECO:0000313" key="1">
    <source>
        <dbReference type="EMBL" id="CAB4144344.1"/>
    </source>
</evidence>